<feature type="transmembrane region" description="Helical" evidence="4">
    <location>
        <begin position="991"/>
        <end position="1010"/>
    </location>
</feature>
<comment type="caution">
    <text evidence="6">The sequence shown here is derived from an EMBL/GenBank/DDBJ whole genome shotgun (WGS) entry which is preliminary data.</text>
</comment>
<evidence type="ECO:0000313" key="6">
    <source>
        <dbReference type="EMBL" id="OLP90637.1"/>
    </source>
</evidence>
<sequence>MFLHEMREVLCAHVKALSLQQVEDALLADDWAAGCLIWDYWDRHGVRDFKTEPWHWDTPPKPGARTTSGSRKAAMIMPVPPQPMCPKETRVSVSYGLGLSHDDQGRDIVRLKSSAVSHDVPYGDHFSVEENIEMVREGDGVLVTKSFSADFVKRTFLRSMIESSIKNSQKDTCEKLMIVLQSYAEDMSPVNVGSPTSCTPRPRSSNSGIFGMIDDDESSMEDAVSIGDDGFESAEEDPVISAALAGVDDDMDGSLVSALPSIVDFLGDLGDTISSIAANTWVKHNAIKNVDLRCEVWEVQRRTTMFHEDWRAPFLPHDGQKRLENGMRCDSASTESKVARLHVALARESRCDKPTILACKCIADGRLFTGFLSFQSKYACFLALKQMPLVLGFIAVQCLAARAMVLYSRCQAASLAMFGLLGPEPVTFVWLPRPCGFPFTRYMPHVEPGCGVTKAWSIAEEHIPRHDTSIHSASIPSIHTTPPPREVPGVVSLPLTGTVNVDGELPQARWVDTRFHKHPWLLTKTSVSAAAAVPPLEPPPAMREKGEWTINPDGPADKDGWQYSTDFHRTVSKWGAKSTIGLCRKRRWECSFVRQPCLPNPRIVKVQMWELQRRTTIFQSDWRAPFLPHDALRQRWRWVDLDFNIHPWSRSDPSTFSSAEKPPIQAPDGWEAEGWVVAEPTGTCDPARWPLGLYAVFHRLQPIRQSLGCYFDRDELPKAALGLHFYGTMPIETLSNPGSWHRALATDETIGDMPVLAVARWIPSASIGLVPRQMPALGCSLVIPRSSSAEGLSHHMQVQAGLAEVLVHNFWVQSNFVEHHLRLLRPGQEAEQPNSNREGDTESNLRCWLDVLLLFSFQIKIALVLKAAWPQMECGEVCQVEILNAATMLPPMFSCAAACWLVGPKAWWRSHAAIALLSGWFLMVPASTASHLYCAFNGQYLPKLERLDQACISIASVLAAWALSRSNLFTAFVGSICISLDLLMFAGPEELHHHVAWRTETLACVVLLYLSPMVWRRNTFDFSIIPICLCFLFGLAMAVWAPLGPRSHPLFHLALIPFSYYTSRSAMLFEKSHEEMRDFLITTKHEESDTDESTTLKAETSEGGDAEWELFESMEKP</sequence>
<evidence type="ECO:0000256" key="3">
    <source>
        <dbReference type="SAM" id="MobiDB-lite"/>
    </source>
</evidence>
<feature type="region of interest" description="Disordered" evidence="3">
    <location>
        <begin position="1086"/>
        <end position="1117"/>
    </location>
</feature>
<dbReference type="AlphaFoldDB" id="A0A1Q9D682"/>
<dbReference type="GO" id="GO:0016020">
    <property type="term" value="C:membrane"/>
    <property type="evidence" value="ECO:0007669"/>
    <property type="project" value="UniProtKB-SubCell"/>
</dbReference>
<dbReference type="PROSITE" id="PS51778">
    <property type="entry name" value="VAST"/>
    <property type="match status" value="1"/>
</dbReference>
<feature type="compositionally biased region" description="Acidic residues" evidence="3">
    <location>
        <begin position="1102"/>
        <end position="1117"/>
    </location>
</feature>
<reference evidence="6 7" key="1">
    <citation type="submission" date="2016-02" db="EMBL/GenBank/DDBJ databases">
        <title>Genome analysis of coral dinoflagellate symbionts highlights evolutionary adaptations to a symbiotic lifestyle.</title>
        <authorList>
            <person name="Aranda M."/>
            <person name="Li Y."/>
            <person name="Liew Y.J."/>
            <person name="Baumgarten S."/>
            <person name="Simakov O."/>
            <person name="Wilson M."/>
            <person name="Piel J."/>
            <person name="Ashoor H."/>
            <person name="Bougouffa S."/>
            <person name="Bajic V.B."/>
            <person name="Ryu T."/>
            <person name="Ravasi T."/>
            <person name="Bayer T."/>
            <person name="Micklem G."/>
            <person name="Kim H."/>
            <person name="Bhak J."/>
            <person name="Lajeunesse T.C."/>
            <person name="Voolstra C.R."/>
        </authorList>
    </citation>
    <scope>NUCLEOTIDE SEQUENCE [LARGE SCALE GENOMIC DNA]</scope>
    <source>
        <strain evidence="6 7">CCMP2467</strain>
    </source>
</reference>
<name>A0A1Q9D682_SYMMI</name>
<keyword evidence="4" id="KW-1133">Transmembrane helix</keyword>
<protein>
    <recommendedName>
        <fullName evidence="5">VASt domain-containing protein</fullName>
    </recommendedName>
</protein>
<keyword evidence="7" id="KW-1185">Reference proteome</keyword>
<evidence type="ECO:0000256" key="4">
    <source>
        <dbReference type="SAM" id="Phobius"/>
    </source>
</evidence>
<feature type="transmembrane region" description="Helical" evidence="4">
    <location>
        <begin position="915"/>
        <end position="936"/>
    </location>
</feature>
<comment type="subcellular location">
    <subcellularLocation>
        <location evidence="1">Membrane</location>
    </subcellularLocation>
</comment>
<dbReference type="Proteomes" id="UP000186817">
    <property type="component" value="Unassembled WGS sequence"/>
</dbReference>
<organism evidence="6 7">
    <name type="scientific">Symbiodinium microadriaticum</name>
    <name type="common">Dinoflagellate</name>
    <name type="synonym">Zooxanthella microadriatica</name>
    <dbReference type="NCBI Taxonomy" id="2951"/>
    <lineage>
        <taxon>Eukaryota</taxon>
        <taxon>Sar</taxon>
        <taxon>Alveolata</taxon>
        <taxon>Dinophyceae</taxon>
        <taxon>Suessiales</taxon>
        <taxon>Symbiodiniaceae</taxon>
        <taxon>Symbiodinium</taxon>
    </lineage>
</organism>
<feature type="domain" description="VASt" evidence="5">
    <location>
        <begin position="5"/>
        <end position="188"/>
    </location>
</feature>
<evidence type="ECO:0000259" key="5">
    <source>
        <dbReference type="PROSITE" id="PS51778"/>
    </source>
</evidence>
<dbReference type="EMBL" id="LSRX01000701">
    <property type="protein sequence ID" value="OLP90637.1"/>
    <property type="molecule type" value="Genomic_DNA"/>
</dbReference>
<keyword evidence="4" id="KW-0812">Transmembrane</keyword>
<proteinExistence type="predicted"/>
<evidence type="ECO:0000313" key="7">
    <source>
        <dbReference type="Proteomes" id="UP000186817"/>
    </source>
</evidence>
<evidence type="ECO:0000256" key="2">
    <source>
        <dbReference type="ARBA" id="ARBA00023136"/>
    </source>
</evidence>
<keyword evidence="2 4" id="KW-0472">Membrane</keyword>
<dbReference type="OrthoDB" id="433047at2759"/>
<dbReference type="Pfam" id="PF16016">
    <property type="entry name" value="VASt"/>
    <property type="match status" value="1"/>
</dbReference>
<dbReference type="InterPro" id="IPR031968">
    <property type="entry name" value="VASt"/>
</dbReference>
<feature type="transmembrane region" description="Helical" evidence="4">
    <location>
        <begin position="1022"/>
        <end position="1043"/>
    </location>
</feature>
<gene>
    <name evidence="6" type="ORF">AK812_SmicGene27773</name>
</gene>
<evidence type="ECO:0000256" key="1">
    <source>
        <dbReference type="ARBA" id="ARBA00004370"/>
    </source>
</evidence>
<accession>A0A1Q9D682</accession>